<dbReference type="InterPro" id="IPR004358">
    <property type="entry name" value="Sig_transdc_His_kin-like_C"/>
</dbReference>
<dbReference type="CDD" id="cd00082">
    <property type="entry name" value="HisKA"/>
    <property type="match status" value="1"/>
</dbReference>
<evidence type="ECO:0000313" key="13">
    <source>
        <dbReference type="EMBL" id="MFA9950371.1"/>
    </source>
</evidence>
<dbReference type="CDD" id="cd00075">
    <property type="entry name" value="HATPase"/>
    <property type="match status" value="1"/>
</dbReference>
<dbReference type="Pfam" id="PF00512">
    <property type="entry name" value="HisKA"/>
    <property type="match status" value="1"/>
</dbReference>
<keyword evidence="4" id="KW-1003">Cell membrane</keyword>
<evidence type="ECO:0000256" key="10">
    <source>
        <dbReference type="SAM" id="Phobius"/>
    </source>
</evidence>
<evidence type="ECO:0000256" key="4">
    <source>
        <dbReference type="ARBA" id="ARBA00022475"/>
    </source>
</evidence>
<dbReference type="InterPro" id="IPR005467">
    <property type="entry name" value="His_kinase_dom"/>
</dbReference>
<dbReference type="EMBL" id="JBEUWX010000002">
    <property type="protein sequence ID" value="MFA9950371.1"/>
    <property type="molecule type" value="Genomic_DNA"/>
</dbReference>
<dbReference type="Proteomes" id="UP001574673">
    <property type="component" value="Unassembled WGS sequence"/>
</dbReference>
<keyword evidence="7" id="KW-0547">Nucleotide-binding</keyword>
<comment type="caution">
    <text evidence="13">The sequence shown here is derived from an EMBL/GenBank/DDBJ whole genome shotgun (WGS) entry which is preliminary data.</text>
</comment>
<comment type="subcellular location">
    <subcellularLocation>
        <location evidence="2">Cell membrane</location>
        <topology evidence="2">Multi-pass membrane protein</topology>
    </subcellularLocation>
</comment>
<keyword evidence="14" id="KW-1185">Reference proteome</keyword>
<evidence type="ECO:0000259" key="12">
    <source>
        <dbReference type="PROSITE" id="PS50885"/>
    </source>
</evidence>
<dbReference type="PROSITE" id="PS50109">
    <property type="entry name" value="HIS_KIN"/>
    <property type="match status" value="1"/>
</dbReference>
<keyword evidence="10" id="KW-1133">Transmembrane helix</keyword>
<feature type="domain" description="HAMP" evidence="12">
    <location>
        <begin position="182"/>
        <end position="234"/>
    </location>
</feature>
<evidence type="ECO:0000313" key="14">
    <source>
        <dbReference type="Proteomes" id="UP001574673"/>
    </source>
</evidence>
<dbReference type="InterPro" id="IPR050980">
    <property type="entry name" value="2C_sensor_his_kinase"/>
</dbReference>
<keyword evidence="9" id="KW-0067">ATP-binding</keyword>
<dbReference type="Gene3D" id="1.10.287.130">
    <property type="match status" value="1"/>
</dbReference>
<evidence type="ECO:0000256" key="3">
    <source>
        <dbReference type="ARBA" id="ARBA00012438"/>
    </source>
</evidence>
<name>A0ABV4UG80_9RHOO</name>
<accession>A0ABV4UG80</accession>
<dbReference type="Pfam" id="PF00672">
    <property type="entry name" value="HAMP"/>
    <property type="match status" value="1"/>
</dbReference>
<sequence>MLAGLLLIAALLGWATLRSWLLLEYSIAQSQLTSDYALQLNDTMQELSQSTIDLERTVRQFIVLKDAALLVRFDANANRCLAAVSRLRQIPRLASEAPINDWTTALSDLSGQLRNAESPEALQATLDRLNEINGTIDRKNRQWIDEQYASIRTKLQQNRVQMAGSIITSFIGAFIVALLMSRWLTRPVEKLEASIARLGEGCFHDPIEVRGPADLRRIGHRLDWLRQRLDELETGREQTLRHVSHELKTPLTALREGIALLEEEVVGSLDDSQKEVVDILQHNILILQRHIENLLRLNALALETRHLNRQPVVLTELLSSVAADRELHAQSRQVNIVCQAPESSCLLDAEKLRVVLDNLLSNAIDFSPSGGNINLDAKIEGGILRIVCADQGPGVALEDYERIFEPFVQGKRAAPAARRGSGVGLSIARELITAMDGQIRLLPNDGHTPGAAFEISLPK</sequence>
<dbReference type="PROSITE" id="PS50885">
    <property type="entry name" value="HAMP"/>
    <property type="match status" value="1"/>
</dbReference>
<dbReference type="PANTHER" id="PTHR44936:SF10">
    <property type="entry name" value="SENSOR PROTEIN RSTB"/>
    <property type="match status" value="1"/>
</dbReference>
<dbReference type="EC" id="2.7.13.3" evidence="3"/>
<dbReference type="Gene3D" id="3.30.565.10">
    <property type="entry name" value="Histidine kinase-like ATPase, C-terminal domain"/>
    <property type="match status" value="1"/>
</dbReference>
<keyword evidence="6" id="KW-0808">Transferase</keyword>
<keyword evidence="10" id="KW-0472">Membrane</keyword>
<dbReference type="Gene3D" id="6.10.340.10">
    <property type="match status" value="1"/>
</dbReference>
<dbReference type="InterPro" id="IPR003661">
    <property type="entry name" value="HisK_dim/P_dom"/>
</dbReference>
<evidence type="ECO:0000256" key="8">
    <source>
        <dbReference type="ARBA" id="ARBA00022777"/>
    </source>
</evidence>
<evidence type="ECO:0000256" key="2">
    <source>
        <dbReference type="ARBA" id="ARBA00004651"/>
    </source>
</evidence>
<dbReference type="InterPro" id="IPR003660">
    <property type="entry name" value="HAMP_dom"/>
</dbReference>
<evidence type="ECO:0000256" key="1">
    <source>
        <dbReference type="ARBA" id="ARBA00000085"/>
    </source>
</evidence>
<dbReference type="SMART" id="SM00304">
    <property type="entry name" value="HAMP"/>
    <property type="match status" value="1"/>
</dbReference>
<dbReference type="PRINTS" id="PR00344">
    <property type="entry name" value="BCTRLSENSOR"/>
</dbReference>
<keyword evidence="8 13" id="KW-0418">Kinase</keyword>
<evidence type="ECO:0000256" key="5">
    <source>
        <dbReference type="ARBA" id="ARBA00022553"/>
    </source>
</evidence>
<feature type="domain" description="Histidine kinase" evidence="11">
    <location>
        <begin position="242"/>
        <end position="459"/>
    </location>
</feature>
<feature type="transmembrane region" description="Helical" evidence="10">
    <location>
        <begin position="162"/>
        <end position="180"/>
    </location>
</feature>
<dbReference type="PANTHER" id="PTHR44936">
    <property type="entry name" value="SENSOR PROTEIN CREC"/>
    <property type="match status" value="1"/>
</dbReference>
<dbReference type="SMART" id="SM00387">
    <property type="entry name" value="HATPase_c"/>
    <property type="match status" value="1"/>
</dbReference>
<evidence type="ECO:0000259" key="11">
    <source>
        <dbReference type="PROSITE" id="PS50109"/>
    </source>
</evidence>
<dbReference type="InterPro" id="IPR036097">
    <property type="entry name" value="HisK_dim/P_sf"/>
</dbReference>
<dbReference type="SUPFAM" id="SSF55874">
    <property type="entry name" value="ATPase domain of HSP90 chaperone/DNA topoisomerase II/histidine kinase"/>
    <property type="match status" value="1"/>
</dbReference>
<dbReference type="SMART" id="SM00388">
    <property type="entry name" value="HisKA"/>
    <property type="match status" value="1"/>
</dbReference>
<protein>
    <recommendedName>
        <fullName evidence="3">histidine kinase</fullName>
        <ecNumber evidence="3">2.7.13.3</ecNumber>
    </recommendedName>
</protein>
<evidence type="ECO:0000256" key="7">
    <source>
        <dbReference type="ARBA" id="ARBA00022741"/>
    </source>
</evidence>
<dbReference type="InterPro" id="IPR003594">
    <property type="entry name" value="HATPase_dom"/>
</dbReference>
<comment type="catalytic activity">
    <reaction evidence="1">
        <text>ATP + protein L-histidine = ADP + protein N-phospho-L-histidine.</text>
        <dbReference type="EC" id="2.7.13.3"/>
    </reaction>
</comment>
<proteinExistence type="predicted"/>
<organism evidence="13 14">
    <name type="scientific">Dentiradicibacter hellwigii</name>
    <dbReference type="NCBI Taxonomy" id="3149053"/>
    <lineage>
        <taxon>Bacteria</taxon>
        <taxon>Pseudomonadati</taxon>
        <taxon>Pseudomonadota</taxon>
        <taxon>Betaproteobacteria</taxon>
        <taxon>Rhodocyclales</taxon>
        <taxon>Rhodocyclaceae</taxon>
        <taxon>Dentiradicibacter</taxon>
    </lineage>
</organism>
<keyword evidence="5" id="KW-0597">Phosphoprotein</keyword>
<keyword evidence="10" id="KW-0812">Transmembrane</keyword>
<reference evidence="14" key="1">
    <citation type="submission" date="2024-06" db="EMBL/GenBank/DDBJ databases">
        <title>Radixoralia hellwigii gen. nov., sp nov., isolated from a root canal in the human oral cavity.</title>
        <authorList>
            <person name="Bartsch S."/>
            <person name="Wittmer A."/>
            <person name="Schulz A.-K."/>
            <person name="Neumann-Schaal M."/>
            <person name="Wolf J."/>
            <person name="Gronow S."/>
            <person name="Tennert C."/>
            <person name="Haecker G."/>
            <person name="Cieplik F."/>
            <person name="Al-Ahmad A."/>
        </authorList>
    </citation>
    <scope>NUCLEOTIDE SEQUENCE [LARGE SCALE GENOMIC DNA]</scope>
    <source>
        <strain evidence="14">Wk13</strain>
    </source>
</reference>
<dbReference type="InterPro" id="IPR036890">
    <property type="entry name" value="HATPase_C_sf"/>
</dbReference>
<evidence type="ECO:0000256" key="9">
    <source>
        <dbReference type="ARBA" id="ARBA00022840"/>
    </source>
</evidence>
<dbReference type="SUPFAM" id="SSF47384">
    <property type="entry name" value="Homodimeric domain of signal transducing histidine kinase"/>
    <property type="match status" value="1"/>
</dbReference>
<dbReference type="GO" id="GO:0016301">
    <property type="term" value="F:kinase activity"/>
    <property type="evidence" value="ECO:0007669"/>
    <property type="project" value="UniProtKB-KW"/>
</dbReference>
<gene>
    <name evidence="13" type="ORF">ABCS64_08610</name>
</gene>
<evidence type="ECO:0000256" key="6">
    <source>
        <dbReference type="ARBA" id="ARBA00022679"/>
    </source>
</evidence>
<dbReference type="Pfam" id="PF02518">
    <property type="entry name" value="HATPase_c"/>
    <property type="match status" value="1"/>
</dbReference>